<evidence type="ECO:0000313" key="4">
    <source>
        <dbReference type="EMBL" id="VCU07026.1"/>
    </source>
</evidence>
<evidence type="ECO:0000256" key="2">
    <source>
        <dbReference type="ARBA" id="ARBA00024500"/>
    </source>
</evidence>
<dbReference type="SUPFAM" id="SSF52540">
    <property type="entry name" value="P-loop containing nucleoside triphosphate hydrolases"/>
    <property type="match status" value="2"/>
</dbReference>
<comment type="catalytic activity">
    <reaction evidence="2">
        <text>[phosphate](n) + ATP = [phosphate](n+1) + ADP</text>
        <dbReference type="Rhea" id="RHEA:19573"/>
        <dbReference type="Rhea" id="RHEA-COMP:9859"/>
        <dbReference type="Rhea" id="RHEA-COMP:14280"/>
        <dbReference type="ChEBI" id="CHEBI:16838"/>
        <dbReference type="ChEBI" id="CHEBI:30616"/>
        <dbReference type="ChEBI" id="CHEBI:456216"/>
    </reaction>
    <physiologicalReaction direction="right-to-left" evidence="2">
        <dbReference type="Rhea" id="RHEA:19575"/>
    </physiologicalReaction>
</comment>
<evidence type="ECO:0000259" key="3">
    <source>
        <dbReference type="Pfam" id="PF03976"/>
    </source>
</evidence>
<proteinExistence type="predicted"/>
<dbReference type="Proteomes" id="UP000289200">
    <property type="component" value="Unassembled WGS sequence"/>
</dbReference>
<protein>
    <submittedName>
        <fullName evidence="4">Thymidylate kinase</fullName>
    </submittedName>
</protein>
<gene>
    <name evidence="4" type="primary">tmk_1</name>
    <name evidence="4" type="ORF">RHODGE_RHODGE_00116</name>
</gene>
<dbReference type="PANTHER" id="PTHR34383">
    <property type="entry name" value="POLYPHOSPHATE:AMP PHOSPHOTRANSFERASE-RELATED"/>
    <property type="match status" value="1"/>
</dbReference>
<dbReference type="GO" id="GO:0016301">
    <property type="term" value="F:kinase activity"/>
    <property type="evidence" value="ECO:0007669"/>
    <property type="project" value="UniProtKB-KW"/>
</dbReference>
<evidence type="ECO:0000256" key="1">
    <source>
        <dbReference type="ARBA" id="ARBA00023310"/>
    </source>
</evidence>
<evidence type="ECO:0000313" key="5">
    <source>
        <dbReference type="Proteomes" id="UP000289200"/>
    </source>
</evidence>
<dbReference type="Pfam" id="PF03976">
    <property type="entry name" value="PPK2"/>
    <property type="match status" value="2"/>
</dbReference>
<dbReference type="NCBIfam" id="TIGR03708">
    <property type="entry name" value="poly_P_AMP_trns"/>
    <property type="match status" value="1"/>
</dbReference>
<sequence>MFESANLRHHVPKPAYKREVSALREALLEAQFELAAQRRFAVLILIAGVEGAGKGETVNLLNEWMDPRRIHTRAFFQPTDEERGRPDHWRFWRALPPKGDIGIFFGAWHTVPMVRRALGEIDDAAFGQAIGDIRRLETMLCDEGVLLLKYWLHLSKKQQKQRLRELEKNPATRWRVTEHEWEFHRRYDDFVTVSEPFLRETSTGPAPWIVVPGADPRFRALTVGRHLLAALRERLDQKPAKRLPDRTPPLPAPSDRVTVISALELDQAMTREVYERELETWQGRLAVAVRDERFKSMSVVAVFEGNDGAGKGGAIRRVTGALDARRYQTVSIAAPSEEERAQPYLWRFWRHLPGRGGLVIFDRSWYGRVLVERVEGFCSEADWMRAYGEINDFENAMVRHGTVVVKFWLAISKAEQLRRFKLREKVAFKRFKITDEDWRNRDKWGVYETAVCDMVDRTSTAAAPWTLIEANNKLFARIKVLRTLCGAIETALEQQGGSKRRKAKA</sequence>
<feature type="domain" description="Polyphosphate kinase-2-related" evidence="3">
    <location>
        <begin position="270"/>
        <end position="494"/>
    </location>
</feature>
<dbReference type="InterPro" id="IPR027417">
    <property type="entry name" value="P-loop_NTPase"/>
</dbReference>
<dbReference type="GO" id="GO:0006797">
    <property type="term" value="P:polyphosphate metabolic process"/>
    <property type="evidence" value="ECO:0007669"/>
    <property type="project" value="InterPro"/>
</dbReference>
<dbReference type="EMBL" id="UWOC01000008">
    <property type="protein sequence ID" value="VCU07026.1"/>
    <property type="molecule type" value="Genomic_DNA"/>
</dbReference>
<dbReference type="OrthoDB" id="9775224at2"/>
<dbReference type="InterPro" id="IPR022488">
    <property type="entry name" value="PPK2-related"/>
</dbReference>
<dbReference type="GO" id="GO:0043751">
    <property type="term" value="F:polyphosphate:AMP phosphotransferase activity"/>
    <property type="evidence" value="ECO:0007669"/>
    <property type="project" value="InterPro"/>
</dbReference>
<dbReference type="GO" id="GO:0006754">
    <property type="term" value="P:ATP biosynthetic process"/>
    <property type="evidence" value="ECO:0007669"/>
    <property type="project" value="UniProtKB-KW"/>
</dbReference>
<keyword evidence="4" id="KW-0808">Transferase</keyword>
<dbReference type="Gene3D" id="3.40.50.300">
    <property type="entry name" value="P-loop containing nucleotide triphosphate hydrolases"/>
    <property type="match status" value="2"/>
</dbReference>
<reference evidence="5" key="1">
    <citation type="submission" date="2018-10" db="EMBL/GenBank/DDBJ databases">
        <authorList>
            <person name="Peiro R."/>
            <person name="Begona"/>
            <person name="Cbmso G."/>
            <person name="Lopez M."/>
            <person name="Gonzalez S."/>
            <person name="Sacristan E."/>
            <person name="Castillo E."/>
        </authorList>
    </citation>
    <scope>NUCLEOTIDE SEQUENCE [LARGE SCALE GENOMIC DNA]</scope>
</reference>
<keyword evidence="4" id="KW-0418">Kinase</keyword>
<dbReference type="AlphaFoldDB" id="A0A3S4F713"/>
<dbReference type="RefSeq" id="WP_129607221.1">
    <property type="nucleotide sequence ID" value="NZ_UWOC01000008.1"/>
</dbReference>
<accession>A0A3S4F713</accession>
<dbReference type="InterPro" id="IPR022489">
    <property type="entry name" value="PolyP_AMP_Tfrase"/>
</dbReference>
<keyword evidence="1" id="KW-0066">ATP synthesis</keyword>
<organism evidence="4 5">
    <name type="scientific">Rhodoplanes serenus</name>
    <dbReference type="NCBI Taxonomy" id="200615"/>
    <lineage>
        <taxon>Bacteria</taxon>
        <taxon>Pseudomonadati</taxon>
        <taxon>Pseudomonadota</taxon>
        <taxon>Alphaproteobacteria</taxon>
        <taxon>Hyphomicrobiales</taxon>
        <taxon>Nitrobacteraceae</taxon>
        <taxon>Rhodoplanes</taxon>
    </lineage>
</organism>
<comment type="caution">
    <text evidence="4">The sequence shown here is derived from an EMBL/GenBank/DDBJ whole genome shotgun (WGS) entry which is preliminary data.</text>
</comment>
<dbReference type="PANTHER" id="PTHR34383:SF3">
    <property type="entry name" value="POLYPHOSPHATE:AMP PHOSPHOTRANSFERASE"/>
    <property type="match status" value="1"/>
</dbReference>
<name>A0A3S4F713_9BRAD</name>
<keyword evidence="5" id="KW-1185">Reference proteome</keyword>
<feature type="domain" description="Polyphosphate kinase-2-related" evidence="3">
    <location>
        <begin position="13"/>
        <end position="236"/>
    </location>
</feature>